<comment type="subcellular location">
    <subcellularLocation>
        <location evidence="1">Cell junction</location>
    </subcellularLocation>
</comment>
<dbReference type="GO" id="GO:0045095">
    <property type="term" value="C:keratin filament"/>
    <property type="evidence" value="ECO:0007669"/>
    <property type="project" value="TreeGrafter"/>
</dbReference>
<evidence type="ECO:0000256" key="2">
    <source>
        <dbReference type="ARBA" id="ARBA00009109"/>
    </source>
</evidence>
<dbReference type="InterPro" id="IPR035915">
    <property type="entry name" value="Plakin_repeat_sf"/>
</dbReference>
<feature type="region of interest" description="Disordered" evidence="7">
    <location>
        <begin position="1"/>
        <end position="20"/>
    </location>
</feature>
<dbReference type="Proteomes" id="UP000694556">
    <property type="component" value="Unassembled WGS sequence"/>
</dbReference>
<feature type="compositionally biased region" description="Basic and acidic residues" evidence="7">
    <location>
        <begin position="3011"/>
        <end position="3022"/>
    </location>
</feature>
<dbReference type="InterPro" id="IPR001101">
    <property type="entry name" value="Plectin_repeat"/>
</dbReference>
<reference evidence="8" key="2">
    <citation type="submission" date="2025-09" db="UniProtKB">
        <authorList>
            <consortium name="Ensembl"/>
        </authorList>
    </citation>
    <scope>IDENTIFICATION</scope>
</reference>
<name>A0A8C3CUS6_CAIMO</name>
<keyword evidence="5" id="KW-0965">Cell junction</keyword>
<evidence type="ECO:0000313" key="8">
    <source>
        <dbReference type="Ensembl" id="ENSCMMP00000026014.1"/>
    </source>
</evidence>
<dbReference type="Ensembl" id="ENSCMMT00000028445.1">
    <property type="protein sequence ID" value="ENSCMMP00000026014.1"/>
    <property type="gene ID" value="ENSCMMG00000016064.1"/>
</dbReference>
<organism evidence="8 9">
    <name type="scientific">Cairina moschata</name>
    <name type="common">Muscovy duck</name>
    <dbReference type="NCBI Taxonomy" id="8855"/>
    <lineage>
        <taxon>Eukaryota</taxon>
        <taxon>Metazoa</taxon>
        <taxon>Chordata</taxon>
        <taxon>Craniata</taxon>
        <taxon>Vertebrata</taxon>
        <taxon>Euteleostomi</taxon>
        <taxon>Archelosauria</taxon>
        <taxon>Archosauria</taxon>
        <taxon>Dinosauria</taxon>
        <taxon>Saurischia</taxon>
        <taxon>Theropoda</taxon>
        <taxon>Coelurosauria</taxon>
        <taxon>Aves</taxon>
        <taxon>Neognathae</taxon>
        <taxon>Galloanserae</taxon>
        <taxon>Anseriformes</taxon>
        <taxon>Anatidae</taxon>
        <taxon>Anatinae</taxon>
        <taxon>Cairina</taxon>
    </lineage>
</organism>
<sequence>MASKPAVNGHAAPISHQEDVPGTNHCCQGTLPCKQKAAGGDVAAMDAASEPSEVPGSIAGVYVEALKKIMSFYDATREHLLSLDPALFLLEAQAAMGFIADPVKNRHVSVAEAVHLGLVGLELKEKLLSAEKAATGFVDPYTEEKISLYQAIQKDLIGREQGARLLEAQMATGGVIDPATGCRLPADVACERGYLDEEMRQLFSDPSNEDSKGFLDPSTMERVTYMELIKRCVIDPASGFLLLPLQITFAGLGGRVSSRDLLEAGIISPDTFSGLEEGRVSAQEVAESDSVQQFLRGTRSIAGVVLPSSERKSLYQALREHLLLPGTALTLLQVQASTGSLTDPIKNKTFSVDEAVRTGLIGPELHEKLSSAERTITGYRDPYTGEMLSLFQAIRKAFIPRDHGICLLEAQMATGGIIAPGRHFRVPTETACKWGYLDETTRQLLSSPADELKGFFDPNSKEKLTYADLLKRCVTDPNTGLLLLPLNGDSGEGPKGTPVFFDHKTQTALENTKVPITLGKFKGKSVSLWKLLFSDYIQSEQRAALTQQYLAGMLSMQQLAKAVSVTIEEMASTANVTFEGLRGRVTADQLLSSEIINKDLFKKLKEGETSAKEVVSMDTVKKYLQGTGSIAGLLLPDSQEKMSIYQAKRKGFLRPGTSLILLEAQAATGFIIDPAANKSYSVDEALQANVIGPDVYDKLLTAEKSVTGYRDPYSGTKISLFQAMKKELIVKEHAIRLLEAQIATGGIIDPVNSHRIPVEVAYKRGYFDKKMNVILSDPSDDTKGFFDPNTHENLTYLQLKEKCITEPSTGLCLLPLNSRKRQFIDDATRQLFRNSWMPVRFGRLRGEKVSVWDLLNSEYFSEGRRREIFNHYRLRKLTLEQIRIMLEEEIKKWAPIKFPAMRGSISAYHLMETGIIDRALFEKVLEGSVTPEEVLRMDSVRRYLYGSGSIGGIVLQPSNQRISIYEAMKQNIMVPGVALPLLEAQAATGFIIDPVNNQKLCVDDAVKEGVIGPEVHEKLQQAEGAVSGYKDPFTGKKIPLFQAMKKGLITDKQAMQLMEVQMATGGIIDPTCGHHIPIEAAQKRGCLDEDTSKALSKPSDNNRAFCVPDSKETVTYAELIERCQKDEISGFHLLPLPQTAVPVYTDEQIQQLFKETVVKEKGVSLWELIHSGYFTDEQRSDFVERFRAKELSLQQLVALVLRLVREMEMKACTHITFQGLQGSVPAVWLLEAGIITEKMFEELAQGIRTPEEVAEMGSVKRYLQGTGSIAGVIIQASKKKMSFYNAMKNNLLLPGAALKLLEAQAATGYLTDPATNQRLSVRDAVRAAVVGEELTEKLLLAERAVTGYTDPYTGSSISLCQAVRKELIPLGEAIPLLEAQLATGGVIDPIHHHHLPLQAAYRYGFYDEDLNQKLTQLNDSTKVFFDPNTKENVTYQQLKDRCIYEAETGLWFLPLSENAMFYVDEQTMEMLKSVTVCVNIGRFKGQTVSVWDLLNSEYISDSKRRELVQKYKDENTEVLHEIIMIVMKIIKETEVQGKKFAFKGLRKKVSASDLFQSQLIDKKTLDELNQGKKTVKEVTEMDSVRRYLEGSNFIAGVLIQPSNEKMSIYQAMRKGILRPGTALVLLEAQAATGYIIDPEKNKKFSVEEAFKAGLIGCEIFEKLLCAERAVTGYIDPYTKAPMSLFEAMNQGLIVKSHGIRLLEAQIATGGIIDPVHSHRLPVEAAYKRGYFDQEMNQILSDPSDDTKGFFDPNTHENLTYMQLLERCVQDSETGLYMLQVVQEGGKYFYIDELTKQVLHSKPIKVTVGKFKDQTVSVWEILCSHYISEQKRKELVKQYKYKTLTLENLIALILKTIEDTEQKAEALKVKGLRGEVSVSELFNSEIIDKKTLDQLQDGSLSLHSLTKKDTVKRYLDGTGCIAGVLLPSRKETMSIYQALKRGLLSEQCALGLLEAQAATGFIVDPLTNKKLSVDEAILAKLVGSELHEKLLSAEKAVTGYADPQTGTKISLFQAIMNKIIIKEHGIRLLEAQIATGGIIDPVHSHRIPVNVAYRRGYLDGDMFLLLSDPDHGSKGFIDPNTHEKISYSQLLQRCSKDRDTGLYLLQVMEKEDDYFYIDEQTKQALISTKVQVSVGKYKGNELSLWELLCSEYITEEKRKELVKKYKEESHHIIQRIIETILNIIKEKEEDRSDVWFQGIRQQITASELLSAEIITEETMQKLQEGKETAQEIAQMDNVRRYLEGTGSIAGVLVPSMADPAKMEKMSIYQAMWKGILRPGTALVLLEAQAATGFIIDPVKNKKISVDEAVTSGLVGSELQKKLLCAEKAVTGYTHPCTGQKMSLFQAMKKELIVKEHGIRLLEAQIATGGIIDPVHSHRLPVEAAYKRGYFDQEMNQILSDPSDDTKGFFDPNTCFDPNTHENLTYTQLLRRCVPDPDTGLLMLQVMDKGSVLYQLSEDARKALQAARTTVSVGLFQGQSVTVWELLFSRYISDRQREELLRKYKVGTVTIPEMITTLTAIITKVGSPQPLRKSLKSATIYVTAGEFQGQNVSLLDLLFSKYIPQGKRQELLELYRAGILTTEQVATAVTTTINKTEAANTTLAANTRSPQKVVKRAEENGDDVSAQDAQLDNVLKSTTIDMPAGEYSVWDLLFSDYISEDKRQELLELYHGRVLTLEKMITVVTTLIKKKESTGRKFLISVKTSNKDTVPVVGEKDAVSSKEERWETALKNTVVDMEAGEFQGHKVSVWDLLHSKYIPEENRKELLELYQAGELTLEQVITVVTTIVTKAEEARAAQSAHESSSRAETTVTEAEHTHHLQEDRTWEETLKSTTVEMAVDEFQGRQISVWDLLFSDYISEDKRQELLELYCTGTLALEQMITVVTTLIKKKKSTGRKFLISVKTSNKDTVPVAGEKDAVSSKEEPWETALKNTIVDMEAGEFQGHKVSVWDLLHSKYIPEENRKELLELYQAGELTLEQVKTVVTTIVTKAEEARAALSAHESSSRAETTVTEAEHTHHLQEDRTWEETLKSTTVEMAVDEFQGRQVCVWDLLFSDYISEDKRQELLELYCAGTLPIQELISTISSIAIDSKERKLATLPQQTVDLLQTEGSYITFGPFQEQRVSVWELLSTKQVSEYKREAHLDTYGTGGLTVNKITITTTVVTGPQGKKRHHQDH</sequence>
<comment type="similarity">
    <text evidence="2">Belongs to the plakin or cytolinker family.</text>
</comment>
<dbReference type="GO" id="GO:0016020">
    <property type="term" value="C:membrane"/>
    <property type="evidence" value="ECO:0007669"/>
    <property type="project" value="TreeGrafter"/>
</dbReference>
<dbReference type="Pfam" id="PF00681">
    <property type="entry name" value="Plectin"/>
    <property type="match status" value="19"/>
</dbReference>
<dbReference type="PANTHER" id="PTHR23169">
    <property type="entry name" value="ENVOPLAKIN"/>
    <property type="match status" value="1"/>
</dbReference>
<evidence type="ECO:0000313" key="9">
    <source>
        <dbReference type="Proteomes" id="UP000694556"/>
    </source>
</evidence>
<dbReference type="GO" id="GO:1990254">
    <property type="term" value="F:keratin filament binding"/>
    <property type="evidence" value="ECO:0007669"/>
    <property type="project" value="TreeGrafter"/>
</dbReference>
<accession>A0A8C3CUS6</accession>
<evidence type="ECO:0000256" key="1">
    <source>
        <dbReference type="ARBA" id="ARBA00004282"/>
    </source>
</evidence>
<reference evidence="8" key="1">
    <citation type="submission" date="2025-08" db="UniProtKB">
        <authorList>
            <consortium name="Ensembl"/>
        </authorList>
    </citation>
    <scope>IDENTIFICATION</scope>
</reference>
<evidence type="ECO:0000256" key="7">
    <source>
        <dbReference type="SAM" id="MobiDB-lite"/>
    </source>
</evidence>
<protein>
    <submittedName>
        <fullName evidence="8">Epiplakin 1</fullName>
    </submittedName>
</protein>
<dbReference type="SMART" id="SM00250">
    <property type="entry name" value="PLEC"/>
    <property type="match status" value="39"/>
</dbReference>
<dbReference type="GO" id="GO:0042060">
    <property type="term" value="P:wound healing"/>
    <property type="evidence" value="ECO:0007669"/>
    <property type="project" value="TreeGrafter"/>
</dbReference>
<keyword evidence="4" id="KW-0677">Repeat</keyword>
<proteinExistence type="inferred from homology"/>
<dbReference type="Gene3D" id="3.90.1290.10">
    <property type="entry name" value="Plakin repeat"/>
    <property type="match status" value="8"/>
</dbReference>
<dbReference type="PANTHER" id="PTHR23169:SF21">
    <property type="entry name" value="EPIPLAKIN"/>
    <property type="match status" value="1"/>
</dbReference>
<evidence type="ECO:0000256" key="3">
    <source>
        <dbReference type="ARBA" id="ARBA00022553"/>
    </source>
</evidence>
<dbReference type="GO" id="GO:0070161">
    <property type="term" value="C:anchoring junction"/>
    <property type="evidence" value="ECO:0007669"/>
    <property type="project" value="UniProtKB-SubCell"/>
</dbReference>
<dbReference type="FunFam" id="3.90.1290.10:FF:000001">
    <property type="entry name" value="Plectin a"/>
    <property type="match status" value="8"/>
</dbReference>
<dbReference type="GO" id="GO:0042995">
    <property type="term" value="C:cell projection"/>
    <property type="evidence" value="ECO:0007669"/>
    <property type="project" value="UniProtKB-SubCell"/>
</dbReference>
<keyword evidence="9" id="KW-1185">Reference proteome</keyword>
<dbReference type="GO" id="GO:0005198">
    <property type="term" value="F:structural molecule activity"/>
    <property type="evidence" value="ECO:0007669"/>
    <property type="project" value="TreeGrafter"/>
</dbReference>
<dbReference type="GO" id="GO:0005737">
    <property type="term" value="C:cytoplasm"/>
    <property type="evidence" value="ECO:0007669"/>
    <property type="project" value="TreeGrafter"/>
</dbReference>
<keyword evidence="6" id="KW-0175">Coiled coil</keyword>
<evidence type="ECO:0000256" key="4">
    <source>
        <dbReference type="ARBA" id="ARBA00022737"/>
    </source>
</evidence>
<evidence type="ECO:0000256" key="5">
    <source>
        <dbReference type="ARBA" id="ARBA00022949"/>
    </source>
</evidence>
<dbReference type="InterPro" id="IPR043197">
    <property type="entry name" value="Plakin"/>
</dbReference>
<feature type="region of interest" description="Disordered" evidence="7">
    <location>
        <begin position="2996"/>
        <end position="3022"/>
    </location>
</feature>
<feature type="region of interest" description="Disordered" evidence="7">
    <location>
        <begin position="2793"/>
        <end position="2822"/>
    </location>
</feature>
<feature type="compositionally biased region" description="Basic and acidic residues" evidence="7">
    <location>
        <begin position="2811"/>
        <end position="2822"/>
    </location>
</feature>
<dbReference type="GO" id="GO:0045110">
    <property type="term" value="P:intermediate filament bundle assembly"/>
    <property type="evidence" value="ECO:0007669"/>
    <property type="project" value="TreeGrafter"/>
</dbReference>
<dbReference type="SUPFAM" id="SSF75399">
    <property type="entry name" value="Plakin repeat"/>
    <property type="match status" value="8"/>
</dbReference>
<keyword evidence="3" id="KW-0597">Phosphoprotein</keyword>
<evidence type="ECO:0000256" key="6">
    <source>
        <dbReference type="ARBA" id="ARBA00023054"/>
    </source>
</evidence>